<protein>
    <submittedName>
        <fullName evidence="1">Uncharacterized protein</fullName>
    </submittedName>
</protein>
<feature type="non-terminal residue" evidence="1">
    <location>
        <position position="140"/>
    </location>
</feature>
<dbReference type="EMBL" id="BARV01019536">
    <property type="protein sequence ID" value="GAI31560.1"/>
    <property type="molecule type" value="Genomic_DNA"/>
</dbReference>
<proteinExistence type="predicted"/>
<sequence length="140" mass="15676">MGQISIGKPIDTSLIRCCSCHKGYDIKGNIYKNKILICPHCGLAHKIDFTLIDKKIKNLKKLNKLNLTTYTSQYPPAQSDDHVKATTKLDTDTWAYFATDPAKSLTGAYIQTSWISTPGGNTNQRFHIDLGSGKVIRRIY</sequence>
<name>X1NXQ7_9ZZZZ</name>
<dbReference type="AlphaFoldDB" id="X1NXQ7"/>
<gene>
    <name evidence="1" type="ORF">S06H3_32818</name>
</gene>
<comment type="caution">
    <text evidence="1">The sequence shown here is derived from an EMBL/GenBank/DDBJ whole genome shotgun (WGS) entry which is preliminary data.</text>
</comment>
<evidence type="ECO:0000313" key="1">
    <source>
        <dbReference type="EMBL" id="GAI31560.1"/>
    </source>
</evidence>
<accession>X1NXQ7</accession>
<reference evidence="1" key="1">
    <citation type="journal article" date="2014" name="Front. Microbiol.">
        <title>High frequency of phylogenetically diverse reductive dehalogenase-homologous genes in deep subseafloor sedimentary metagenomes.</title>
        <authorList>
            <person name="Kawai M."/>
            <person name="Futagami T."/>
            <person name="Toyoda A."/>
            <person name="Takaki Y."/>
            <person name="Nishi S."/>
            <person name="Hori S."/>
            <person name="Arai W."/>
            <person name="Tsubouchi T."/>
            <person name="Morono Y."/>
            <person name="Uchiyama I."/>
            <person name="Ito T."/>
            <person name="Fujiyama A."/>
            <person name="Inagaki F."/>
            <person name="Takami H."/>
        </authorList>
    </citation>
    <scope>NUCLEOTIDE SEQUENCE</scope>
    <source>
        <strain evidence="1">Expedition CK06-06</strain>
    </source>
</reference>
<organism evidence="1">
    <name type="scientific">marine sediment metagenome</name>
    <dbReference type="NCBI Taxonomy" id="412755"/>
    <lineage>
        <taxon>unclassified sequences</taxon>
        <taxon>metagenomes</taxon>
        <taxon>ecological metagenomes</taxon>
    </lineage>
</organism>